<reference evidence="1" key="1">
    <citation type="journal article" date="2020" name="New Phytol.">
        <title>Comparative genomics reveals dynamic genome evolution in host specialist ectomycorrhizal fungi.</title>
        <authorList>
            <person name="Lofgren L.A."/>
            <person name="Nguyen N.H."/>
            <person name="Vilgalys R."/>
            <person name="Ruytinx J."/>
            <person name="Liao H.L."/>
            <person name="Branco S."/>
            <person name="Kuo A."/>
            <person name="LaButti K."/>
            <person name="Lipzen A."/>
            <person name="Andreopoulos W."/>
            <person name="Pangilinan J."/>
            <person name="Riley R."/>
            <person name="Hundley H."/>
            <person name="Na H."/>
            <person name="Barry K."/>
            <person name="Grigoriev I.V."/>
            <person name="Stajich J.E."/>
            <person name="Kennedy P.G."/>
        </authorList>
    </citation>
    <scope>NUCLEOTIDE SEQUENCE</scope>
    <source>
        <strain evidence="1">S12</strain>
    </source>
</reference>
<dbReference type="AlphaFoldDB" id="A0A9P7DWZ7"/>
<gene>
    <name evidence="1" type="ORF">HD556DRAFT_1303519</name>
</gene>
<comment type="caution">
    <text evidence="1">The sequence shown here is derived from an EMBL/GenBank/DDBJ whole genome shotgun (WGS) entry which is preliminary data.</text>
</comment>
<dbReference type="GeneID" id="64593369"/>
<sequence>MSGYELVSQFTEDAFAKDDRVCERPACGSKILKGDPCFYVATVDPGTPGRYVCGPCHRRYQGKLATTVRPRRELPDPHIIRQSVNAAQRKSTINPPPVVAMAHIARPMPGPSVNIPSTWQRPQHPFQARPTGPFPQATMGTPASGYSEHHASYGSERKRWAKISARLPLPVPPAQTISLEISAVHEGGTRRKGSRGITIGNICEGMKDIDACVDAPGLIAIALDTMLPKIVAFCSGFNWRDEEFVVRDAKWVDLSKRPAGEPYFLSQCLQAGRKDSKVMIFKTKQFALMVVAPRARWLEYEDWAERLTEDGGSIRIVQSTVVDEDWAEQLVEDGDSTRIVQSAVVDEDLAEELIEDVGSGSRIMQSAAVKDTARAKSVLATETRMAVLAGYAVIFMHNHG</sequence>
<proteinExistence type="predicted"/>
<dbReference type="EMBL" id="JABBWE010000003">
    <property type="protein sequence ID" value="KAG1805011.1"/>
    <property type="molecule type" value="Genomic_DNA"/>
</dbReference>
<dbReference type="Proteomes" id="UP000719766">
    <property type="component" value="Unassembled WGS sequence"/>
</dbReference>
<keyword evidence="2" id="KW-1185">Reference proteome</keyword>
<accession>A0A9P7DWZ7</accession>
<evidence type="ECO:0000313" key="1">
    <source>
        <dbReference type="EMBL" id="KAG1805011.1"/>
    </source>
</evidence>
<protein>
    <submittedName>
        <fullName evidence="1">Uncharacterized protein</fullName>
    </submittedName>
</protein>
<dbReference type="OrthoDB" id="2632196at2759"/>
<dbReference type="RefSeq" id="XP_041166626.1">
    <property type="nucleotide sequence ID" value="XM_041299605.1"/>
</dbReference>
<organism evidence="1 2">
    <name type="scientific">Suillus plorans</name>
    <dbReference type="NCBI Taxonomy" id="116603"/>
    <lineage>
        <taxon>Eukaryota</taxon>
        <taxon>Fungi</taxon>
        <taxon>Dikarya</taxon>
        <taxon>Basidiomycota</taxon>
        <taxon>Agaricomycotina</taxon>
        <taxon>Agaricomycetes</taxon>
        <taxon>Agaricomycetidae</taxon>
        <taxon>Boletales</taxon>
        <taxon>Suillineae</taxon>
        <taxon>Suillaceae</taxon>
        <taxon>Suillus</taxon>
    </lineage>
</organism>
<name>A0A9P7DWZ7_9AGAM</name>
<evidence type="ECO:0000313" key="2">
    <source>
        <dbReference type="Proteomes" id="UP000719766"/>
    </source>
</evidence>